<sequence>MKIPPFWSFNSTLSNSAVDIQSMKLWHVSETPGINLFEPRLPPSPDAGIDYPVVWAIAESHLVNYLLPRDCPRIAIRRAPHSTESDIHYFFGAASAEVIIYIEAPWLYQSLNTPVWLYEMPAESFACADTTAGYFVACQTVAPISARQIDSPLSELLNREVELRIVSRLRTMAETIKTSSLTFSIIRLRNALP</sequence>
<accession>B3PJW8</accession>
<dbReference type="InterPro" id="IPR049253">
    <property type="entry name" value="DUF6886"/>
</dbReference>
<evidence type="ECO:0000313" key="1">
    <source>
        <dbReference type="EMBL" id="ACE85843.1"/>
    </source>
</evidence>
<dbReference type="Pfam" id="PF21820">
    <property type="entry name" value="DUF6886"/>
    <property type="match status" value="1"/>
</dbReference>
<reference evidence="1 2" key="1">
    <citation type="journal article" date="2008" name="J. Bacteriol.">
        <title>Insights into plant cell wall degradation from the genome sequence of the soil bacterium Cellvibrio japonicus.</title>
        <authorList>
            <person name="Deboy R.T."/>
            <person name="Mongodin E.F."/>
            <person name="Fouts D.E."/>
            <person name="Tailford L.E."/>
            <person name="Khouri H."/>
            <person name="Emerson J.B."/>
            <person name="Mohamoud Y."/>
            <person name="Watkins K."/>
            <person name="Henrissat B."/>
            <person name="Gilbert H.J."/>
            <person name="Nelson K.E."/>
        </authorList>
    </citation>
    <scope>NUCLEOTIDE SEQUENCE [LARGE SCALE GENOMIC DNA]</scope>
    <source>
        <strain evidence="1 2">Ueda107</strain>
    </source>
</reference>
<dbReference type="AlphaFoldDB" id="B3PJW8"/>
<dbReference type="STRING" id="498211.CJA_2330"/>
<dbReference type="KEGG" id="cja:CJA_2330"/>
<keyword evidence="2" id="KW-1185">Reference proteome</keyword>
<name>B3PJW8_CELJU</name>
<gene>
    <name evidence="1" type="ordered locus">CJA_2330</name>
</gene>
<organism evidence="1 2">
    <name type="scientific">Cellvibrio japonicus (strain Ueda107)</name>
    <name type="common">Pseudomonas fluorescens subsp. cellulosa</name>
    <dbReference type="NCBI Taxonomy" id="498211"/>
    <lineage>
        <taxon>Bacteria</taxon>
        <taxon>Pseudomonadati</taxon>
        <taxon>Pseudomonadota</taxon>
        <taxon>Gammaproteobacteria</taxon>
        <taxon>Cellvibrionales</taxon>
        <taxon>Cellvibrionaceae</taxon>
        <taxon>Cellvibrio</taxon>
    </lineage>
</organism>
<protein>
    <submittedName>
        <fullName evidence="1">Uncharacterized protein</fullName>
    </submittedName>
</protein>
<proteinExistence type="predicted"/>
<dbReference type="HOGENOM" id="CLU_109394_0_0_6"/>
<dbReference type="eggNOG" id="ENOG50339H6">
    <property type="taxonomic scope" value="Bacteria"/>
</dbReference>
<evidence type="ECO:0000313" key="2">
    <source>
        <dbReference type="Proteomes" id="UP000001036"/>
    </source>
</evidence>
<dbReference type="EMBL" id="CP000934">
    <property type="protein sequence ID" value="ACE85843.1"/>
    <property type="molecule type" value="Genomic_DNA"/>
</dbReference>
<dbReference type="Proteomes" id="UP000001036">
    <property type="component" value="Chromosome"/>
</dbReference>